<proteinExistence type="inferred from homology"/>
<keyword evidence="7 11" id="KW-0692">RNA repair</keyword>
<evidence type="ECO:0000256" key="8">
    <source>
        <dbReference type="ARBA" id="ARBA00022840"/>
    </source>
</evidence>
<dbReference type="PANTHER" id="PTHR47545:SF1">
    <property type="entry name" value="MULTIFUNCTIONAL CCA PROTEIN"/>
    <property type="match status" value="1"/>
</dbReference>
<dbReference type="GO" id="GO:0001680">
    <property type="term" value="P:tRNA 3'-terminal CCA addition"/>
    <property type="evidence" value="ECO:0007669"/>
    <property type="project" value="UniProtKB-UniRule"/>
</dbReference>
<dbReference type="InterPro" id="IPR012006">
    <property type="entry name" value="CCA_bact"/>
</dbReference>
<feature type="binding site" evidence="11">
    <location>
        <position position="21"/>
    </location>
    <ligand>
        <name>Mg(2+)</name>
        <dbReference type="ChEBI" id="CHEBI:18420"/>
    </ligand>
</feature>
<dbReference type="PANTHER" id="PTHR47545">
    <property type="entry name" value="MULTIFUNCTIONAL CCA PROTEIN"/>
    <property type="match status" value="1"/>
</dbReference>
<feature type="binding site" evidence="11">
    <location>
        <position position="91"/>
    </location>
    <ligand>
        <name>CTP</name>
        <dbReference type="ChEBI" id="CHEBI:37563"/>
    </ligand>
</feature>
<keyword evidence="6 11" id="KW-0547">Nucleotide-binding</keyword>
<feature type="binding site" evidence="11">
    <location>
        <position position="8"/>
    </location>
    <ligand>
        <name>ATP</name>
        <dbReference type="ChEBI" id="CHEBI:30616"/>
    </ligand>
</feature>
<comment type="function">
    <text evidence="11">Catalyzes the addition and repair of the essential 3'-terminal CCA sequence in tRNAs without using a nucleic acid template. Adds these three nucleotides in the order of C, C, and A to the tRNA nucleotide-73, using CTP and ATP as substrates and producing inorganic pyrophosphate. tRNA 3'-terminal CCA addition is required both for tRNA processing and repair. Also involved in tRNA surveillance by mediating tandem CCA addition to generate a CCACCA at the 3' terminus of unstable tRNAs. While stable tRNAs receive only 3'-terminal CCA, unstable tRNAs are marked with CCACCA and rapidly degraded.</text>
</comment>
<evidence type="ECO:0000256" key="10">
    <source>
        <dbReference type="ARBA" id="ARBA00022884"/>
    </source>
</evidence>
<evidence type="ECO:0000256" key="5">
    <source>
        <dbReference type="ARBA" id="ARBA00022723"/>
    </source>
</evidence>
<evidence type="ECO:0000256" key="2">
    <source>
        <dbReference type="ARBA" id="ARBA00022679"/>
    </source>
</evidence>
<dbReference type="Pfam" id="PF01743">
    <property type="entry name" value="PolyA_pol"/>
    <property type="match status" value="1"/>
</dbReference>
<keyword evidence="8 11" id="KW-0067">ATP-binding</keyword>
<dbReference type="GO" id="GO:0000049">
    <property type="term" value="F:tRNA binding"/>
    <property type="evidence" value="ECO:0007669"/>
    <property type="project" value="UniProtKB-UniRule"/>
</dbReference>
<feature type="binding site" evidence="11">
    <location>
        <position position="11"/>
    </location>
    <ligand>
        <name>CTP</name>
        <dbReference type="ChEBI" id="CHEBI:37563"/>
    </ligand>
</feature>
<dbReference type="AlphaFoldDB" id="A0A2G1UMQ4"/>
<evidence type="ECO:0000256" key="9">
    <source>
        <dbReference type="ARBA" id="ARBA00022842"/>
    </source>
</evidence>
<dbReference type="GO" id="GO:0005524">
    <property type="term" value="F:ATP binding"/>
    <property type="evidence" value="ECO:0007669"/>
    <property type="project" value="UniProtKB-UniRule"/>
</dbReference>
<feature type="binding site" evidence="11">
    <location>
        <position position="140"/>
    </location>
    <ligand>
        <name>ATP</name>
        <dbReference type="ChEBI" id="CHEBI:30616"/>
    </ligand>
</feature>
<keyword evidence="9 11" id="KW-0460">Magnesium</keyword>
<dbReference type="SUPFAM" id="SSF81891">
    <property type="entry name" value="Poly A polymerase C-terminal region-like"/>
    <property type="match status" value="1"/>
</dbReference>
<sequence length="377" mass="41451">METYLVGGAVRDELLGLPVKDRDWVVVGATPEDMLARGFKQVGADFPVFLHPKTREEYALARTERKQGRGYHGFEVYSAPDVTLEDDLRRRDLTINAMAKSDTGELVDPFHGRDHLAARQLHHVSSAFAEDPLRILRTARFAARFAPQGFTVAGETMALMRDMVRSGEVGHLVPERVWQEIQRALMEQSPTTFFDVLQACGALTVLIPELEEPSILAGAMTALQCCQAHDWPLEVRFAALLSAVGAAAAIDRAAALKAPNDCKDLARLCVTLGPAIARVTGNGDSETSDQCAEAVLDILEQADVWRRPERFERLLQACRCTLADTRPAGFDILEQAVAAARAVNPRELMAQGHKGKALGEAIRNERLRRIADILTAH</sequence>
<feature type="domain" description="tRNA nucleotidyltransferase/poly(A) polymerase RNA and SrmB- binding" evidence="13">
    <location>
        <begin position="149"/>
        <end position="211"/>
    </location>
</feature>
<gene>
    <name evidence="11" type="primary">cca</name>
    <name evidence="14" type="ORF">CLH61_06255</name>
</gene>
<dbReference type="PIRSF" id="PIRSF000813">
    <property type="entry name" value="CCA_bact"/>
    <property type="match status" value="1"/>
</dbReference>
<evidence type="ECO:0000256" key="4">
    <source>
        <dbReference type="ARBA" id="ARBA00022695"/>
    </source>
</evidence>
<feature type="binding site" evidence="11">
    <location>
        <position position="23"/>
    </location>
    <ligand>
        <name>Mg(2+)</name>
        <dbReference type="ChEBI" id="CHEBI:18420"/>
    </ligand>
</feature>
<evidence type="ECO:0000259" key="13">
    <source>
        <dbReference type="Pfam" id="PF12627"/>
    </source>
</evidence>
<dbReference type="Gene3D" id="3.30.460.10">
    <property type="entry name" value="Beta Polymerase, domain 2"/>
    <property type="match status" value="1"/>
</dbReference>
<name>A0A2G1UMQ4_9GAMM</name>
<dbReference type="EMBL" id="NTFH01000005">
    <property type="protein sequence ID" value="PHQ15752.1"/>
    <property type="molecule type" value="Genomic_DNA"/>
</dbReference>
<feature type="binding site" evidence="11">
    <location>
        <position position="137"/>
    </location>
    <ligand>
        <name>ATP</name>
        <dbReference type="ChEBI" id="CHEBI:30616"/>
    </ligand>
</feature>
<dbReference type="GO" id="GO:0042245">
    <property type="term" value="P:RNA repair"/>
    <property type="evidence" value="ECO:0007669"/>
    <property type="project" value="UniProtKB-KW"/>
</dbReference>
<evidence type="ECO:0000256" key="6">
    <source>
        <dbReference type="ARBA" id="ARBA00022741"/>
    </source>
</evidence>
<feature type="binding site" evidence="11">
    <location>
        <position position="11"/>
    </location>
    <ligand>
        <name>ATP</name>
        <dbReference type="ChEBI" id="CHEBI:30616"/>
    </ligand>
</feature>
<comment type="catalytic activity">
    <reaction evidence="11">
        <text>a tRNA precursor + 2 CTP + ATP = a tRNA with a 3' CCA end + 3 diphosphate</text>
        <dbReference type="Rhea" id="RHEA:14433"/>
        <dbReference type="Rhea" id="RHEA-COMP:10465"/>
        <dbReference type="Rhea" id="RHEA-COMP:10468"/>
        <dbReference type="ChEBI" id="CHEBI:30616"/>
        <dbReference type="ChEBI" id="CHEBI:33019"/>
        <dbReference type="ChEBI" id="CHEBI:37563"/>
        <dbReference type="ChEBI" id="CHEBI:74896"/>
        <dbReference type="ChEBI" id="CHEBI:83071"/>
        <dbReference type="EC" id="2.7.7.72"/>
    </reaction>
</comment>
<dbReference type="EC" id="2.7.7.72" evidence="11"/>
<evidence type="ECO:0000259" key="12">
    <source>
        <dbReference type="Pfam" id="PF01743"/>
    </source>
</evidence>
<feature type="binding site" evidence="11">
    <location>
        <position position="91"/>
    </location>
    <ligand>
        <name>ATP</name>
        <dbReference type="ChEBI" id="CHEBI:30616"/>
    </ligand>
</feature>
<organism evidence="14 15">
    <name type="scientific">Marinobacter profundi</name>
    <dbReference type="NCBI Taxonomy" id="2666256"/>
    <lineage>
        <taxon>Bacteria</taxon>
        <taxon>Pseudomonadati</taxon>
        <taxon>Pseudomonadota</taxon>
        <taxon>Gammaproteobacteria</taxon>
        <taxon>Pseudomonadales</taxon>
        <taxon>Marinobacteraceae</taxon>
        <taxon>Marinobacter</taxon>
    </lineage>
</organism>
<keyword evidence="3 11" id="KW-0819">tRNA processing</keyword>
<dbReference type="SUPFAM" id="SSF81301">
    <property type="entry name" value="Nucleotidyltransferase"/>
    <property type="match status" value="1"/>
</dbReference>
<evidence type="ECO:0000256" key="3">
    <source>
        <dbReference type="ARBA" id="ARBA00022694"/>
    </source>
</evidence>
<dbReference type="Pfam" id="PF12627">
    <property type="entry name" value="PolyA_pol_RNAbd"/>
    <property type="match status" value="1"/>
</dbReference>
<comment type="cofactor">
    <cofactor evidence="1 11">
        <name>Mg(2+)</name>
        <dbReference type="ChEBI" id="CHEBI:18420"/>
    </cofactor>
</comment>
<keyword evidence="5 11" id="KW-0479">Metal-binding</keyword>
<dbReference type="InterPro" id="IPR032828">
    <property type="entry name" value="PolyA_RNA-bd"/>
</dbReference>
<dbReference type="InterPro" id="IPR050124">
    <property type="entry name" value="tRNA_CCA-adding_enzyme"/>
</dbReference>
<comment type="caution">
    <text evidence="14">The sequence shown here is derived from an EMBL/GenBank/DDBJ whole genome shotgun (WGS) entry which is preliminary data.</text>
</comment>
<evidence type="ECO:0000313" key="14">
    <source>
        <dbReference type="EMBL" id="PHQ15752.1"/>
    </source>
</evidence>
<dbReference type="Proteomes" id="UP000231409">
    <property type="component" value="Unassembled WGS sequence"/>
</dbReference>
<keyword evidence="10 11" id="KW-0694">RNA-binding</keyword>
<comment type="miscellaneous">
    <text evidence="11">A single active site specifically recognizes both ATP and CTP and is responsible for their addition.</text>
</comment>
<reference evidence="14 15" key="1">
    <citation type="submission" date="2017-09" db="EMBL/GenBank/DDBJ databases">
        <title>The draft genome sequences of Marinobacter sp. PWS21.</title>
        <authorList>
            <person name="Cao J."/>
        </authorList>
    </citation>
    <scope>NUCLEOTIDE SEQUENCE [LARGE SCALE GENOMIC DNA]</scope>
    <source>
        <strain evidence="14 15">PWS21</strain>
    </source>
</reference>
<feature type="binding site" evidence="11">
    <location>
        <position position="137"/>
    </location>
    <ligand>
        <name>CTP</name>
        <dbReference type="ChEBI" id="CHEBI:37563"/>
    </ligand>
</feature>
<dbReference type="Gene3D" id="1.10.3090.10">
    <property type="entry name" value="cca-adding enzyme, domain 2"/>
    <property type="match status" value="1"/>
</dbReference>
<dbReference type="CDD" id="cd05398">
    <property type="entry name" value="NT_ClassII-CCAase"/>
    <property type="match status" value="1"/>
</dbReference>
<feature type="domain" description="Poly A polymerase head" evidence="12">
    <location>
        <begin position="3"/>
        <end position="121"/>
    </location>
</feature>
<keyword evidence="15" id="KW-1185">Reference proteome</keyword>
<comment type="catalytic activity">
    <reaction evidence="11">
        <text>a tRNA with a 3' CCA end + 2 CTP + ATP = a tRNA with a 3' CCACCA end + 3 diphosphate</text>
        <dbReference type="Rhea" id="RHEA:76235"/>
        <dbReference type="Rhea" id="RHEA-COMP:10468"/>
        <dbReference type="Rhea" id="RHEA-COMP:18655"/>
        <dbReference type="ChEBI" id="CHEBI:30616"/>
        <dbReference type="ChEBI" id="CHEBI:33019"/>
        <dbReference type="ChEBI" id="CHEBI:37563"/>
        <dbReference type="ChEBI" id="CHEBI:83071"/>
        <dbReference type="ChEBI" id="CHEBI:195187"/>
    </reaction>
</comment>
<comment type="similarity">
    <text evidence="11">Belongs to the tRNA nucleotidyltransferase/poly(A) polymerase family. Bacterial CCA-adding enzyme type 2 subfamily.</text>
</comment>
<evidence type="ECO:0000256" key="7">
    <source>
        <dbReference type="ARBA" id="ARBA00022800"/>
    </source>
</evidence>
<keyword evidence="2 11" id="KW-0808">Transferase</keyword>
<keyword evidence="4 11" id="KW-0548">Nucleotidyltransferase</keyword>
<accession>A0A2G1UMQ4</accession>
<protein>
    <recommendedName>
        <fullName evidence="11">CCA-adding enzyme</fullName>
        <ecNumber evidence="11">2.7.7.72</ecNumber>
    </recommendedName>
    <alternativeName>
        <fullName evidence="11">CCA tRNA nucleotidyltransferase</fullName>
    </alternativeName>
    <alternativeName>
        <fullName evidence="11">tRNA CCA-pyrophosphorylase</fullName>
    </alternativeName>
    <alternativeName>
        <fullName evidence="11">tRNA adenylyl-/cytidylyl- transferase</fullName>
    </alternativeName>
    <alternativeName>
        <fullName evidence="11">tRNA nucleotidyltransferase</fullName>
    </alternativeName>
    <alternativeName>
        <fullName evidence="11">tRNA-NT</fullName>
    </alternativeName>
</protein>
<dbReference type="HAMAP" id="MF_01262">
    <property type="entry name" value="CCA_bact_type2"/>
    <property type="match status" value="1"/>
</dbReference>
<dbReference type="GO" id="GO:0000287">
    <property type="term" value="F:magnesium ion binding"/>
    <property type="evidence" value="ECO:0007669"/>
    <property type="project" value="UniProtKB-UniRule"/>
</dbReference>
<feature type="binding site" evidence="11">
    <location>
        <position position="140"/>
    </location>
    <ligand>
        <name>CTP</name>
        <dbReference type="ChEBI" id="CHEBI:37563"/>
    </ligand>
</feature>
<evidence type="ECO:0000313" key="15">
    <source>
        <dbReference type="Proteomes" id="UP000231409"/>
    </source>
</evidence>
<evidence type="ECO:0000256" key="11">
    <source>
        <dbReference type="HAMAP-Rule" id="MF_01262"/>
    </source>
</evidence>
<dbReference type="InterPro" id="IPR002646">
    <property type="entry name" value="PolA_pol_head_dom"/>
</dbReference>
<evidence type="ECO:0000256" key="1">
    <source>
        <dbReference type="ARBA" id="ARBA00001946"/>
    </source>
</evidence>
<dbReference type="RefSeq" id="WP_099613856.1">
    <property type="nucleotide sequence ID" value="NZ_KZ319369.1"/>
</dbReference>
<dbReference type="GO" id="GO:0004810">
    <property type="term" value="F:CCA tRNA nucleotidyltransferase activity"/>
    <property type="evidence" value="ECO:0007669"/>
    <property type="project" value="UniProtKB-UniRule"/>
</dbReference>
<dbReference type="GO" id="GO:0160016">
    <property type="term" value="F:CCACCA tRNA nucleotidyltransferase activity"/>
    <property type="evidence" value="ECO:0007669"/>
    <property type="project" value="RHEA"/>
</dbReference>
<feature type="binding site" evidence="11">
    <location>
        <position position="8"/>
    </location>
    <ligand>
        <name>CTP</name>
        <dbReference type="ChEBI" id="CHEBI:37563"/>
    </ligand>
</feature>
<dbReference type="InterPro" id="IPR043519">
    <property type="entry name" value="NT_sf"/>
</dbReference>